<dbReference type="GO" id="GO:0005814">
    <property type="term" value="C:centriole"/>
    <property type="evidence" value="ECO:0007669"/>
    <property type="project" value="UniProtKB-SubCell"/>
</dbReference>
<dbReference type="GO" id="GO:0019557">
    <property type="term" value="P:L-histidine catabolic process to glutamate and formate"/>
    <property type="evidence" value="ECO:0007669"/>
    <property type="project" value="UniProtKB-UniPathway"/>
</dbReference>
<keyword evidence="17" id="KW-0511">Multifunctional enzyme</keyword>
<feature type="domain" description="Formiminotransferase N-terminal subdomain" evidence="22">
    <location>
        <begin position="3"/>
        <end position="180"/>
    </location>
</feature>
<dbReference type="SUPFAM" id="SSF101262">
    <property type="entry name" value="Methenyltetrahydrofolate cyclohydrolase-like"/>
    <property type="match status" value="1"/>
</dbReference>
<evidence type="ECO:0000256" key="17">
    <source>
        <dbReference type="ARBA" id="ARBA00023268"/>
    </source>
</evidence>
<name>A0A6F9DCL4_9ASCI</name>
<dbReference type="InterPro" id="IPR013802">
    <property type="entry name" value="Formiminotransferase_C"/>
</dbReference>
<dbReference type="SMART" id="SM01222">
    <property type="entry name" value="FTCD_N"/>
    <property type="match status" value="1"/>
</dbReference>
<dbReference type="FunFam" id="3.30.70.670:FF:000001">
    <property type="entry name" value="Formimidoyltransferase cyclodeaminase"/>
    <property type="match status" value="1"/>
</dbReference>
<evidence type="ECO:0000256" key="8">
    <source>
        <dbReference type="ARBA" id="ARBA00012998"/>
    </source>
</evidence>
<dbReference type="SUPFAM" id="SSF55116">
    <property type="entry name" value="Formiminotransferase domain of formiminotransferase-cyclodeaminase"/>
    <property type="match status" value="2"/>
</dbReference>
<dbReference type="EMBL" id="LR785280">
    <property type="protein sequence ID" value="CAB3247319.1"/>
    <property type="molecule type" value="mRNA"/>
</dbReference>
<dbReference type="AlphaFoldDB" id="A0A6F9DCL4"/>
<dbReference type="InterPro" id="IPR007044">
    <property type="entry name" value="Cyclodeamin/CycHdrlase"/>
</dbReference>
<dbReference type="Pfam" id="PF04961">
    <property type="entry name" value="FTCD_C"/>
    <property type="match status" value="1"/>
</dbReference>
<dbReference type="FunFam" id="1.20.120.680:FF:000001">
    <property type="entry name" value="Formimidoyltransferase cyclodeaminase"/>
    <property type="match status" value="1"/>
</dbReference>
<organism evidence="23">
    <name type="scientific">Phallusia mammillata</name>
    <dbReference type="NCBI Taxonomy" id="59560"/>
    <lineage>
        <taxon>Eukaryota</taxon>
        <taxon>Metazoa</taxon>
        <taxon>Chordata</taxon>
        <taxon>Tunicata</taxon>
        <taxon>Ascidiacea</taxon>
        <taxon>Phlebobranchia</taxon>
        <taxon>Ascidiidae</taxon>
        <taxon>Phallusia</taxon>
    </lineage>
</organism>
<dbReference type="Gene3D" id="1.20.120.680">
    <property type="entry name" value="Formiminotetrahydrofolate cyclodeaminase monomer, up-and-down helical bundle"/>
    <property type="match status" value="1"/>
</dbReference>
<dbReference type="InterPro" id="IPR012886">
    <property type="entry name" value="Formiminotransferase_N"/>
</dbReference>
<evidence type="ECO:0000313" key="23">
    <source>
        <dbReference type="EMBL" id="CAB3247319.1"/>
    </source>
</evidence>
<dbReference type="GO" id="GO:0005794">
    <property type="term" value="C:Golgi apparatus"/>
    <property type="evidence" value="ECO:0007669"/>
    <property type="project" value="UniProtKB-SubCell"/>
</dbReference>
<evidence type="ECO:0000256" key="15">
    <source>
        <dbReference type="ARBA" id="ARBA00023212"/>
    </source>
</evidence>
<dbReference type="NCBIfam" id="TIGR02024">
    <property type="entry name" value="FtcD"/>
    <property type="match status" value="1"/>
</dbReference>
<evidence type="ECO:0000256" key="5">
    <source>
        <dbReference type="ARBA" id="ARBA00008297"/>
    </source>
</evidence>
<dbReference type="GO" id="GO:0019556">
    <property type="term" value="P:L-histidine catabolic process to glutamate and formamide"/>
    <property type="evidence" value="ECO:0007669"/>
    <property type="project" value="UniProtKB-UniPathway"/>
</dbReference>
<dbReference type="InterPro" id="IPR051623">
    <property type="entry name" value="FTCD"/>
</dbReference>
<keyword evidence="15" id="KW-0206">Cytoskeleton</keyword>
<evidence type="ECO:0000256" key="11">
    <source>
        <dbReference type="ARBA" id="ARBA00022679"/>
    </source>
</evidence>
<dbReference type="Pfam" id="PF07837">
    <property type="entry name" value="FTCD_N"/>
    <property type="match status" value="1"/>
</dbReference>
<evidence type="ECO:0000256" key="16">
    <source>
        <dbReference type="ARBA" id="ARBA00023239"/>
    </source>
</evidence>
<dbReference type="InterPro" id="IPR037070">
    <property type="entry name" value="Formiminotransferase_C_sf"/>
</dbReference>
<dbReference type="FunFam" id="3.30.990.10:FF:000001">
    <property type="entry name" value="Formimidoyltransferase cyclodeaminase"/>
    <property type="match status" value="1"/>
</dbReference>
<accession>A0A6F9DCL4</accession>
<comment type="function">
    <text evidence="1">Binds and promotes bundling of vimentin filaments originating from the Golgi.</text>
</comment>
<dbReference type="EC" id="4.3.1.4" evidence="8"/>
<keyword evidence="11 23" id="KW-0808">Transferase</keyword>
<dbReference type="InterPro" id="IPR004227">
    <property type="entry name" value="Formiminotransferase_cat"/>
</dbReference>
<dbReference type="PANTHER" id="PTHR12234">
    <property type="entry name" value="FORMIMINOTRANSFERASE-CYCLODEAMINASE"/>
    <property type="match status" value="1"/>
</dbReference>
<evidence type="ECO:0000259" key="22">
    <source>
        <dbReference type="SMART" id="SM01222"/>
    </source>
</evidence>
<feature type="domain" description="Formiminotransferase C-terminal subdomain" evidence="21">
    <location>
        <begin position="181"/>
        <end position="325"/>
    </location>
</feature>
<keyword evidence="12" id="KW-0369">Histidine metabolism</keyword>
<comment type="pathway">
    <text evidence="4">Amino-acid degradation; L-histidine degradation into L-glutamate; L-glutamate from N-formimidoyl-L-glutamate (transferase route): step 1/1.</text>
</comment>
<sequence>MSKLIECVPNFSEGRKPDVIEAIAKSIKDSDGCHLLDVDVGESTNRTVYTFVGNPSSVIKGALNAAKVAFKLIDMSTHKGEHPRFGAMDVCPFIAVRDTTIDDCIECANQFANLLATTLDVPVYLYGAAARSDERKLLPNIRSGEYKNLPKKLKDPLWLPDYGTSEFVSSWGATAVGARNFLIAYNINLISTKEQAHKIALNVREKGRGPTQRGRLKNVQAIGWYLDEHNLAQVSANLTDLGVTKIYQLYEEVCKDAKELNLPVVGSQIVGLVPLKAVLEVAQFYIDQEKLFVLDEMSKVKLAISRLGLDSLGKFEPSKKIIEYAVADENRDFPLGTLSVQSFVKSVASRTPTPGGGSVSALVASLGAALCTMAGQLSYGKKQWESVEETMRKSIPSVHESMMDLIPLIDLDATAFNTYMDALKMPKETDDQKAKRNEKMLQGILQAIEVPMQVMSKSNQAWSSAKEIAQSGNKACLSDLQVGARCLEIGVWGALQNVVINLPKITDESLKNKIEAECMAKMKTAEDACKEILEILLNRKA</sequence>
<dbReference type="InterPro" id="IPR022384">
    <property type="entry name" value="FormiminoTrfase_cat_dom_sf"/>
</dbReference>
<evidence type="ECO:0000256" key="4">
    <source>
        <dbReference type="ARBA" id="ARBA00005082"/>
    </source>
</evidence>
<evidence type="ECO:0000256" key="12">
    <source>
        <dbReference type="ARBA" id="ARBA00022808"/>
    </source>
</evidence>
<evidence type="ECO:0000256" key="20">
    <source>
        <dbReference type="ARBA" id="ARBA00030029"/>
    </source>
</evidence>
<comment type="subcellular location">
    <subcellularLocation>
        <location evidence="2">Cytoplasm</location>
        <location evidence="2">Cytoskeleton</location>
        <location evidence="2">Microtubule organizing center</location>
        <location evidence="2">Centrosome</location>
        <location evidence="2">Centriole</location>
    </subcellularLocation>
    <subcellularLocation>
        <location evidence="3">Golgi apparatus</location>
    </subcellularLocation>
</comment>
<proteinExistence type="evidence at transcript level"/>
<dbReference type="EC" id="2.1.2.5" evidence="7"/>
<evidence type="ECO:0000256" key="18">
    <source>
        <dbReference type="ARBA" id="ARBA00025506"/>
    </source>
</evidence>
<gene>
    <name evidence="23" type="primary">Ftcd</name>
</gene>
<evidence type="ECO:0000256" key="13">
    <source>
        <dbReference type="ARBA" id="ARBA00022954"/>
    </source>
</evidence>
<dbReference type="PANTHER" id="PTHR12234:SF0">
    <property type="entry name" value="FORMIMIDOYLTRANSFERASE-CYCLODEAMINASE"/>
    <property type="match status" value="1"/>
</dbReference>
<dbReference type="UniPathway" id="UPA00379">
    <property type="reaction ID" value="UER00555"/>
</dbReference>
<evidence type="ECO:0000256" key="7">
    <source>
        <dbReference type="ARBA" id="ARBA00012252"/>
    </source>
</evidence>
<comment type="function">
    <text evidence="18">Folate-dependent enzyme, that displays both transferase and deaminase activity. Serves to channel one-carbon units from formiminoglutamate to the folate pool.</text>
</comment>
<keyword evidence="16" id="KW-0456">Lyase</keyword>
<keyword evidence="14" id="KW-0333">Golgi apparatus</keyword>
<evidence type="ECO:0000256" key="10">
    <source>
        <dbReference type="ARBA" id="ARBA00022490"/>
    </source>
</evidence>
<keyword evidence="13" id="KW-0290">Folate-binding</keyword>
<dbReference type="InterPro" id="IPR036178">
    <property type="entry name" value="Formintransfe-cycloase-like_sf"/>
</dbReference>
<evidence type="ECO:0000256" key="19">
    <source>
        <dbReference type="ARBA" id="ARBA00025915"/>
    </source>
</evidence>
<dbReference type="GO" id="GO:0005542">
    <property type="term" value="F:folic acid binding"/>
    <property type="evidence" value="ECO:0007669"/>
    <property type="project" value="UniProtKB-KW"/>
</dbReference>
<dbReference type="Gene3D" id="3.30.70.670">
    <property type="entry name" value="Formiminotransferase, C-terminal subdomain"/>
    <property type="match status" value="1"/>
</dbReference>
<evidence type="ECO:0000256" key="1">
    <source>
        <dbReference type="ARBA" id="ARBA00002680"/>
    </source>
</evidence>
<dbReference type="GO" id="GO:0030412">
    <property type="term" value="F:formimidoyltetrahydrofolate cyclodeaminase activity"/>
    <property type="evidence" value="ECO:0007669"/>
    <property type="project" value="UniProtKB-EC"/>
</dbReference>
<evidence type="ECO:0000256" key="14">
    <source>
        <dbReference type="ARBA" id="ARBA00023034"/>
    </source>
</evidence>
<dbReference type="Pfam" id="PF02971">
    <property type="entry name" value="FTCD"/>
    <property type="match status" value="1"/>
</dbReference>
<dbReference type="GO" id="GO:0030409">
    <property type="term" value="F:glutamate formimidoyltransferase activity"/>
    <property type="evidence" value="ECO:0007669"/>
    <property type="project" value="UniProtKB-EC"/>
</dbReference>
<dbReference type="InterPro" id="IPR037064">
    <property type="entry name" value="Formiminotransferase_N_sf"/>
</dbReference>
<keyword evidence="10" id="KW-0963">Cytoplasm</keyword>
<protein>
    <recommendedName>
        <fullName evidence="9">Formimidoyltransferase-cyclodeaminase</fullName>
        <ecNumber evidence="7">2.1.2.5</ecNumber>
        <ecNumber evidence="8">4.3.1.4</ecNumber>
    </recommendedName>
    <alternativeName>
        <fullName evidence="20">Formiminotransferase-cyclodeaminase</fullName>
    </alternativeName>
</protein>
<evidence type="ECO:0000256" key="9">
    <source>
        <dbReference type="ARBA" id="ARBA00017787"/>
    </source>
</evidence>
<evidence type="ECO:0000259" key="21">
    <source>
        <dbReference type="SMART" id="SM01221"/>
    </source>
</evidence>
<dbReference type="Gene3D" id="3.30.990.10">
    <property type="entry name" value="Formiminotransferase, N-terminal subdomain"/>
    <property type="match status" value="1"/>
</dbReference>
<evidence type="ECO:0000256" key="2">
    <source>
        <dbReference type="ARBA" id="ARBA00004114"/>
    </source>
</evidence>
<evidence type="ECO:0000256" key="6">
    <source>
        <dbReference type="ARBA" id="ARBA00010825"/>
    </source>
</evidence>
<dbReference type="SMART" id="SM01221">
    <property type="entry name" value="FTCD"/>
    <property type="match status" value="1"/>
</dbReference>
<comment type="similarity">
    <text evidence="5">In the N-terminal section; belongs to the formiminotransferase family.</text>
</comment>
<comment type="subunit">
    <text evidence="19">Homooctamer, including four polyglutamate binding sites. The subunits are arranged as a tetramer of dimers, and form a planar ring-shaped structure.</text>
</comment>
<reference evidence="23" key="1">
    <citation type="submission" date="2020-04" db="EMBL/GenBank/DDBJ databases">
        <authorList>
            <person name="Neveu A P."/>
        </authorList>
    </citation>
    <scope>NUCLEOTIDE SEQUENCE</scope>
    <source>
        <tissue evidence="23">Whole embryo</tissue>
    </source>
</reference>
<evidence type="ECO:0000256" key="3">
    <source>
        <dbReference type="ARBA" id="ARBA00004555"/>
    </source>
</evidence>
<comment type="similarity">
    <text evidence="6">In the C-terminal section; belongs to the cyclodeaminase/cyclohydrolase family.</text>
</comment>